<evidence type="ECO:0000256" key="10">
    <source>
        <dbReference type="SAM" id="MobiDB-lite"/>
    </source>
</evidence>
<dbReference type="RefSeq" id="WP_190549244.1">
    <property type="nucleotide sequence ID" value="NZ_CAWPNO010000002.1"/>
</dbReference>
<evidence type="ECO:0000256" key="7">
    <source>
        <dbReference type="ARBA" id="ARBA00047899"/>
    </source>
</evidence>
<dbReference type="InterPro" id="IPR000719">
    <property type="entry name" value="Prot_kinase_dom"/>
</dbReference>
<keyword evidence="4 9" id="KW-0547">Nucleotide-binding</keyword>
<feature type="region of interest" description="Disordered" evidence="10">
    <location>
        <begin position="289"/>
        <end position="316"/>
    </location>
</feature>
<sequence>MKPEIKLGTLINNRYLIQKLLGQGGFGRTYLAIDTQRFGEPCVVKEFVPTTSKEELIRKSRELFEREAKVLYQIQHPQVPKFLAWLTENERLFIVQEYIDGKNFAQILHERLTHTKKAFSEAEVKAWLLNILPVLEYIHDRDIVHRDISLENIMLPENQSQLVLIDFGVVKEKITQIFAGNSANYHYSVGNSIVGKIGYSPPEQLRLGKCYPCSDIYALGVCAIVLLTGKIPSMLMDRTFCWQWRYHTKVSDYFANILDKMVAEVPSDRYQSAREIIVTLNKNSITLSDNINDNQSAPTTQNNISQPQQKPTAISHQSPEELIVLDQHKPSLEQEIEATNKLPTQTPVAFNSEFWEYCQRELASFVGPFASFLMKHTLQENPQIAPKEFIEVLTAAIPDSQRAKEFSSRINLPVEPNPKKLQTSQNPQELLDIYPAISDPEFLENCRRELNSFVGPFGSVILKDTLDNYPQITSKQLIETLVAEIPNQQRAEQFRQRIYKLKFLTQ</sequence>
<dbReference type="Pfam" id="PF26309">
    <property type="entry name" value="DUF8082"/>
    <property type="match status" value="2"/>
</dbReference>
<reference evidence="12 13" key="1">
    <citation type="journal article" date="2020" name="ISME J.">
        <title>Comparative genomics reveals insights into cyanobacterial evolution and habitat adaptation.</title>
        <authorList>
            <person name="Chen M.Y."/>
            <person name="Teng W.K."/>
            <person name="Zhao L."/>
            <person name="Hu C.X."/>
            <person name="Zhou Y.K."/>
            <person name="Han B.P."/>
            <person name="Song L.R."/>
            <person name="Shu W.S."/>
        </authorList>
    </citation>
    <scope>NUCLEOTIDE SEQUENCE [LARGE SCALE GENOMIC DNA]</scope>
    <source>
        <strain evidence="12 13">FACHB-288</strain>
    </source>
</reference>
<evidence type="ECO:0000313" key="13">
    <source>
        <dbReference type="Proteomes" id="UP000658514"/>
    </source>
</evidence>
<name>A0ABR8A7R1_9CYAN</name>
<dbReference type="InterPro" id="IPR058395">
    <property type="entry name" value="DUF8082"/>
</dbReference>
<dbReference type="SUPFAM" id="SSF56112">
    <property type="entry name" value="Protein kinase-like (PK-like)"/>
    <property type="match status" value="1"/>
</dbReference>
<dbReference type="Gene3D" id="1.10.510.10">
    <property type="entry name" value="Transferase(Phosphotransferase) domain 1"/>
    <property type="match status" value="1"/>
</dbReference>
<keyword evidence="3" id="KW-0808">Transferase</keyword>
<dbReference type="InterPro" id="IPR017441">
    <property type="entry name" value="Protein_kinase_ATP_BS"/>
</dbReference>
<dbReference type="PROSITE" id="PS50011">
    <property type="entry name" value="PROTEIN_KINASE_DOM"/>
    <property type="match status" value="1"/>
</dbReference>
<keyword evidence="6 9" id="KW-0067">ATP-binding</keyword>
<keyword evidence="2 12" id="KW-0723">Serine/threonine-protein kinase</keyword>
<comment type="caution">
    <text evidence="12">The sequence shown here is derived from an EMBL/GenBank/DDBJ whole genome shotgun (WGS) entry which is preliminary data.</text>
</comment>
<proteinExistence type="predicted"/>
<dbReference type="Proteomes" id="UP000658514">
    <property type="component" value="Unassembled WGS sequence"/>
</dbReference>
<dbReference type="PROSITE" id="PS00109">
    <property type="entry name" value="PROTEIN_KINASE_TYR"/>
    <property type="match status" value="1"/>
</dbReference>
<dbReference type="InterPro" id="IPR008266">
    <property type="entry name" value="Tyr_kinase_AS"/>
</dbReference>
<gene>
    <name evidence="12" type="ORF">H6G24_08465</name>
</gene>
<feature type="binding site" evidence="9">
    <location>
        <position position="45"/>
    </location>
    <ligand>
        <name>ATP</name>
        <dbReference type="ChEBI" id="CHEBI:30616"/>
    </ligand>
</feature>
<evidence type="ECO:0000256" key="8">
    <source>
        <dbReference type="ARBA" id="ARBA00048679"/>
    </source>
</evidence>
<dbReference type="PROSITE" id="PS00107">
    <property type="entry name" value="PROTEIN_KINASE_ATP"/>
    <property type="match status" value="1"/>
</dbReference>
<evidence type="ECO:0000256" key="6">
    <source>
        <dbReference type="ARBA" id="ARBA00022840"/>
    </source>
</evidence>
<dbReference type="InterPro" id="IPR011009">
    <property type="entry name" value="Kinase-like_dom_sf"/>
</dbReference>
<keyword evidence="5 12" id="KW-0418">Kinase</keyword>
<protein>
    <recommendedName>
        <fullName evidence="1">non-specific serine/threonine protein kinase</fullName>
        <ecNumber evidence="1">2.7.11.1</ecNumber>
    </recommendedName>
</protein>
<dbReference type="PANTHER" id="PTHR24363">
    <property type="entry name" value="SERINE/THREONINE PROTEIN KINASE"/>
    <property type="match status" value="1"/>
</dbReference>
<dbReference type="EMBL" id="JACJQH010000010">
    <property type="protein sequence ID" value="MBD2195520.1"/>
    <property type="molecule type" value="Genomic_DNA"/>
</dbReference>
<dbReference type="GO" id="GO:0004674">
    <property type="term" value="F:protein serine/threonine kinase activity"/>
    <property type="evidence" value="ECO:0007669"/>
    <property type="project" value="UniProtKB-KW"/>
</dbReference>
<accession>A0ABR8A7R1</accession>
<dbReference type="EC" id="2.7.11.1" evidence="1"/>
<evidence type="ECO:0000256" key="4">
    <source>
        <dbReference type="ARBA" id="ARBA00022741"/>
    </source>
</evidence>
<evidence type="ECO:0000256" key="3">
    <source>
        <dbReference type="ARBA" id="ARBA00022679"/>
    </source>
</evidence>
<evidence type="ECO:0000256" key="5">
    <source>
        <dbReference type="ARBA" id="ARBA00022777"/>
    </source>
</evidence>
<feature type="domain" description="Protein kinase" evidence="11">
    <location>
        <begin position="15"/>
        <end position="287"/>
    </location>
</feature>
<evidence type="ECO:0000256" key="2">
    <source>
        <dbReference type="ARBA" id="ARBA00022527"/>
    </source>
</evidence>
<comment type="catalytic activity">
    <reaction evidence="7">
        <text>L-threonyl-[protein] + ATP = O-phospho-L-threonyl-[protein] + ADP + H(+)</text>
        <dbReference type="Rhea" id="RHEA:46608"/>
        <dbReference type="Rhea" id="RHEA-COMP:11060"/>
        <dbReference type="Rhea" id="RHEA-COMP:11605"/>
        <dbReference type="ChEBI" id="CHEBI:15378"/>
        <dbReference type="ChEBI" id="CHEBI:30013"/>
        <dbReference type="ChEBI" id="CHEBI:30616"/>
        <dbReference type="ChEBI" id="CHEBI:61977"/>
        <dbReference type="ChEBI" id="CHEBI:456216"/>
        <dbReference type="EC" id="2.7.11.1"/>
    </reaction>
</comment>
<evidence type="ECO:0000256" key="1">
    <source>
        <dbReference type="ARBA" id="ARBA00012513"/>
    </source>
</evidence>
<organism evidence="12 13">
    <name type="scientific">Calothrix parietina FACHB-288</name>
    <dbReference type="NCBI Taxonomy" id="2692896"/>
    <lineage>
        <taxon>Bacteria</taxon>
        <taxon>Bacillati</taxon>
        <taxon>Cyanobacteriota</taxon>
        <taxon>Cyanophyceae</taxon>
        <taxon>Nostocales</taxon>
        <taxon>Calotrichaceae</taxon>
        <taxon>Calothrix</taxon>
    </lineage>
</organism>
<comment type="catalytic activity">
    <reaction evidence="8">
        <text>L-seryl-[protein] + ATP = O-phospho-L-seryl-[protein] + ADP + H(+)</text>
        <dbReference type="Rhea" id="RHEA:17989"/>
        <dbReference type="Rhea" id="RHEA-COMP:9863"/>
        <dbReference type="Rhea" id="RHEA-COMP:11604"/>
        <dbReference type="ChEBI" id="CHEBI:15378"/>
        <dbReference type="ChEBI" id="CHEBI:29999"/>
        <dbReference type="ChEBI" id="CHEBI:30616"/>
        <dbReference type="ChEBI" id="CHEBI:83421"/>
        <dbReference type="ChEBI" id="CHEBI:456216"/>
        <dbReference type="EC" id="2.7.11.1"/>
    </reaction>
</comment>
<dbReference type="CDD" id="cd14014">
    <property type="entry name" value="STKc_PknB_like"/>
    <property type="match status" value="1"/>
</dbReference>
<evidence type="ECO:0000313" key="12">
    <source>
        <dbReference type="EMBL" id="MBD2195520.1"/>
    </source>
</evidence>
<dbReference type="PANTHER" id="PTHR24363:SF0">
    <property type="entry name" value="SERINE_THREONINE KINASE LIKE DOMAIN CONTAINING 1"/>
    <property type="match status" value="1"/>
</dbReference>
<evidence type="ECO:0000259" key="11">
    <source>
        <dbReference type="PROSITE" id="PS50011"/>
    </source>
</evidence>
<dbReference type="Pfam" id="PF00069">
    <property type="entry name" value="Pkinase"/>
    <property type="match status" value="1"/>
</dbReference>
<keyword evidence="13" id="KW-1185">Reference proteome</keyword>
<dbReference type="Gene3D" id="3.30.200.20">
    <property type="entry name" value="Phosphorylase Kinase, domain 1"/>
    <property type="match status" value="1"/>
</dbReference>
<evidence type="ECO:0000256" key="9">
    <source>
        <dbReference type="PROSITE-ProRule" id="PRU10141"/>
    </source>
</evidence>